<dbReference type="AlphaFoldDB" id="W4SEQ9"/>
<gene>
    <name evidence="1" type="ORF">XPR_1308</name>
</gene>
<evidence type="ECO:0000313" key="1">
    <source>
        <dbReference type="EMBL" id="GAE54673.1"/>
    </source>
</evidence>
<reference evidence="1 2" key="1">
    <citation type="submission" date="2014-01" db="EMBL/GenBank/DDBJ databases">
        <title>Genome sequence and analysis of Xanthomonas arboricola pv. pruni.</title>
        <authorList>
            <person name="Fujikawa T."/>
            <person name="Nakazono-Nagaoka E."/>
        </authorList>
    </citation>
    <scope>NUCLEOTIDE SEQUENCE [LARGE SCALE GENOMIC DNA]</scope>
    <source>
        <strain evidence="2">MAFF 301420</strain>
    </source>
</reference>
<sequence length="155" mass="16884">MAKAPRLRPEQTVIVEVRERLARLREILPTLSRPAATKTMAELLALTGEIEEARSNLDPIKEPGASFDPANPDTAGRLVALALVAQDRVPLARIARTYGSGVYAIYYHGDHPAYAAVSGTETPIYVARPTPRARTRAHRANRGRSFTAVWSITAG</sequence>
<evidence type="ECO:0000313" key="2">
    <source>
        <dbReference type="Proteomes" id="UP000019084"/>
    </source>
</evidence>
<dbReference type="EMBL" id="BAVC01000086">
    <property type="protein sequence ID" value="GAE54673.1"/>
    <property type="molecule type" value="Genomic_DNA"/>
</dbReference>
<accession>W4SEQ9</accession>
<organism evidence="1 2">
    <name type="scientific">Xanthomonas arboricola pv. pruni MAFF 301420</name>
    <dbReference type="NCBI Taxonomy" id="1418095"/>
    <lineage>
        <taxon>Bacteria</taxon>
        <taxon>Pseudomonadati</taxon>
        <taxon>Pseudomonadota</taxon>
        <taxon>Gammaproteobacteria</taxon>
        <taxon>Lysobacterales</taxon>
        <taxon>Lysobacteraceae</taxon>
        <taxon>Xanthomonas</taxon>
    </lineage>
</organism>
<dbReference type="Proteomes" id="UP000019084">
    <property type="component" value="Unassembled WGS sequence"/>
</dbReference>
<comment type="caution">
    <text evidence="1">The sequence shown here is derived from an EMBL/GenBank/DDBJ whole genome shotgun (WGS) entry which is preliminary data.</text>
</comment>
<name>W4SEQ9_9XANT</name>
<proteinExistence type="predicted"/>
<protein>
    <submittedName>
        <fullName evidence="1">Uncharacterized protein</fullName>
    </submittedName>
</protein>